<dbReference type="EMBL" id="CVRL01000002">
    <property type="protein sequence ID" value="CRL09363.1"/>
    <property type="molecule type" value="Genomic_DNA"/>
</dbReference>
<organism evidence="1 2">
    <name type="scientific">Phaeobacter italicus</name>
    <dbReference type="NCBI Taxonomy" id="481446"/>
    <lineage>
        <taxon>Bacteria</taxon>
        <taxon>Pseudomonadati</taxon>
        <taxon>Pseudomonadota</taxon>
        <taxon>Alphaproteobacteria</taxon>
        <taxon>Rhodobacterales</taxon>
        <taxon>Roseobacteraceae</taxon>
        <taxon>Phaeobacter</taxon>
    </lineage>
</organism>
<keyword evidence="2" id="KW-1185">Reference proteome</keyword>
<sequence length="176" mass="20903">MTRDRWIDDPKALEEAEKVYAFIGMYVIFFQWFEDKFDEIFTLGKGIKNSKETQSWLVKKTFSDKLKTFRKFARDESIFHPSPQKGWYENFDLIMDEIDAERERRNSLVHSSFFFDFLAIDQPVISTEKKKVNGEAQFVQNELSSENRDRVLKEIADLSFRFSMACVQLRNLAKNP</sequence>
<protein>
    <recommendedName>
        <fullName evidence="3">RiboL-PSP-HEPN domain-containing protein</fullName>
    </recommendedName>
</protein>
<gene>
    <name evidence="1" type="ORF">NIT7321_00192</name>
</gene>
<evidence type="ECO:0000313" key="2">
    <source>
        <dbReference type="Proteomes" id="UP000043764"/>
    </source>
</evidence>
<evidence type="ECO:0000313" key="1">
    <source>
        <dbReference type="EMBL" id="CRL09363.1"/>
    </source>
</evidence>
<dbReference type="RefSeq" id="WP_050672315.1">
    <property type="nucleotide sequence ID" value="NZ_CVRL01000002.1"/>
</dbReference>
<accession>A0A0H5CXM5</accession>
<evidence type="ECO:0008006" key="3">
    <source>
        <dbReference type="Google" id="ProtNLM"/>
    </source>
</evidence>
<proteinExistence type="predicted"/>
<name>A0A0H5CXM5_9RHOB</name>
<reference evidence="2" key="1">
    <citation type="submission" date="2015-05" db="EMBL/GenBank/DDBJ databases">
        <authorList>
            <person name="Rodrigo-Torres Lidia"/>
            <person name="Arahal R.David."/>
        </authorList>
    </citation>
    <scope>NUCLEOTIDE SEQUENCE [LARGE SCALE GENOMIC DNA]</scope>
    <source>
        <strain evidence="2">CECT 7321</strain>
    </source>
</reference>
<dbReference type="Proteomes" id="UP000043764">
    <property type="component" value="Unassembled WGS sequence"/>
</dbReference>
<dbReference type="AlphaFoldDB" id="A0A0H5CXM5"/>